<dbReference type="Pfam" id="PF04057">
    <property type="entry name" value="Rep-A_N"/>
    <property type="match status" value="1"/>
</dbReference>
<proteinExistence type="predicted"/>
<dbReference type="GO" id="GO:0003677">
    <property type="term" value="F:DNA binding"/>
    <property type="evidence" value="ECO:0007669"/>
    <property type="project" value="InterPro"/>
</dbReference>
<dbReference type="SUPFAM" id="SSF50249">
    <property type="entry name" value="Nucleic acid-binding proteins"/>
    <property type="match status" value="2"/>
</dbReference>
<keyword evidence="4" id="KW-1185">Reference proteome</keyword>
<dbReference type="Proteomes" id="UP001215280">
    <property type="component" value="Unassembled WGS sequence"/>
</dbReference>
<dbReference type="Gene3D" id="2.40.50.140">
    <property type="entry name" value="Nucleic acid-binding proteins"/>
    <property type="match status" value="4"/>
</dbReference>
<dbReference type="GO" id="GO:0005634">
    <property type="term" value="C:nucleus"/>
    <property type="evidence" value="ECO:0007669"/>
    <property type="project" value="InterPro"/>
</dbReference>
<dbReference type="GO" id="GO:0006260">
    <property type="term" value="P:DNA replication"/>
    <property type="evidence" value="ECO:0007669"/>
    <property type="project" value="InterPro"/>
</dbReference>
<comment type="caution">
    <text evidence="3">The sequence shown here is derived from an EMBL/GenBank/DDBJ whole genome shotgun (WGS) entry which is preliminary data.</text>
</comment>
<name>A0AAD7MRJ0_9AGAR</name>
<gene>
    <name evidence="3" type="ORF">DFH07DRAFT_999835</name>
</gene>
<feature type="domain" description="Replication factor-A protein 1 N-terminal" evidence="2">
    <location>
        <begin position="46"/>
        <end position="89"/>
    </location>
</feature>
<feature type="region of interest" description="Disordered" evidence="1">
    <location>
        <begin position="91"/>
        <end position="136"/>
    </location>
</feature>
<feature type="compositionally biased region" description="Low complexity" evidence="1">
    <location>
        <begin position="92"/>
        <end position="104"/>
    </location>
</feature>
<dbReference type="CDD" id="cd04474">
    <property type="entry name" value="RPA1_DBD_A"/>
    <property type="match status" value="1"/>
</dbReference>
<dbReference type="InterPro" id="IPR007199">
    <property type="entry name" value="Rep_factor-A_N"/>
</dbReference>
<organism evidence="3 4">
    <name type="scientific">Mycena maculata</name>
    <dbReference type="NCBI Taxonomy" id="230809"/>
    <lineage>
        <taxon>Eukaryota</taxon>
        <taxon>Fungi</taxon>
        <taxon>Dikarya</taxon>
        <taxon>Basidiomycota</taxon>
        <taxon>Agaricomycotina</taxon>
        <taxon>Agaricomycetes</taxon>
        <taxon>Agaricomycetidae</taxon>
        <taxon>Agaricales</taxon>
        <taxon>Marasmiineae</taxon>
        <taxon>Mycenaceae</taxon>
        <taxon>Mycena</taxon>
    </lineage>
</organism>
<dbReference type="EMBL" id="JARJLG010000210">
    <property type="protein sequence ID" value="KAJ7727659.1"/>
    <property type="molecule type" value="Genomic_DNA"/>
</dbReference>
<accession>A0AAD7MRJ0</accession>
<dbReference type="AlphaFoldDB" id="A0AAD7MRJ0"/>
<evidence type="ECO:0000256" key="1">
    <source>
        <dbReference type="SAM" id="MobiDB-lite"/>
    </source>
</evidence>
<evidence type="ECO:0000313" key="3">
    <source>
        <dbReference type="EMBL" id="KAJ7727659.1"/>
    </source>
</evidence>
<evidence type="ECO:0000313" key="4">
    <source>
        <dbReference type="Proteomes" id="UP001215280"/>
    </source>
</evidence>
<reference evidence="3" key="1">
    <citation type="submission" date="2023-03" db="EMBL/GenBank/DDBJ databases">
        <title>Massive genome expansion in bonnet fungi (Mycena s.s.) driven by repeated elements and novel gene families across ecological guilds.</title>
        <authorList>
            <consortium name="Lawrence Berkeley National Laboratory"/>
            <person name="Harder C.B."/>
            <person name="Miyauchi S."/>
            <person name="Viragh M."/>
            <person name="Kuo A."/>
            <person name="Thoen E."/>
            <person name="Andreopoulos B."/>
            <person name="Lu D."/>
            <person name="Skrede I."/>
            <person name="Drula E."/>
            <person name="Henrissat B."/>
            <person name="Morin E."/>
            <person name="Kohler A."/>
            <person name="Barry K."/>
            <person name="LaButti K."/>
            <person name="Morin E."/>
            <person name="Salamov A."/>
            <person name="Lipzen A."/>
            <person name="Mereny Z."/>
            <person name="Hegedus B."/>
            <person name="Baldrian P."/>
            <person name="Stursova M."/>
            <person name="Weitz H."/>
            <person name="Taylor A."/>
            <person name="Grigoriev I.V."/>
            <person name="Nagy L.G."/>
            <person name="Martin F."/>
            <person name="Kauserud H."/>
        </authorList>
    </citation>
    <scope>NUCLEOTIDE SEQUENCE</scope>
    <source>
        <strain evidence="3">CBHHK188m</strain>
    </source>
</reference>
<sequence length="421" mass="45402">MIAGSCQALQNAEPNDTSLFDATHTSNFSLSNTSRRPMLPVSSTGIVSDGEHFIQAMLATQLNQLVQDEEIGKNTVVNITKMMCDFVQEKCPASPTPSANSTPAVETPAASASTHQAPAQPAQKHSAPSGNHGSIYPIEGLSPYQNNWTTKVHIIQKSDVKTFSNQEGQLFNSDRLQRRCRGAVYDRLQEEQVYYIFQGHVNITKKQFLHLSNEYELGLEKNTIVDKCTNTVNIPAVKYTFVKLKNLNNQEKSTCNVIGLVKEVSDVSQITSKATSHQAEQFNSPDAVITFKSVKVGDYGEAGVKNANYQAFQSSGGAGGAGGRPGAVRSEIRSLNDVKTSELGQGDRSDYFSTHDGSAWSAPFAVGPNCGTGLELATNWVSSSASASTVPIFLLTLAVTAPDSNFSPTPQRNTFLLAHGF</sequence>
<dbReference type="InterPro" id="IPR012340">
    <property type="entry name" value="NA-bd_OB-fold"/>
</dbReference>
<protein>
    <recommendedName>
        <fullName evidence="2">Replication factor-A protein 1 N-terminal domain-containing protein</fullName>
    </recommendedName>
</protein>
<evidence type="ECO:0000259" key="2">
    <source>
        <dbReference type="Pfam" id="PF04057"/>
    </source>
</evidence>